<dbReference type="Gene3D" id="1.20.1070.10">
    <property type="entry name" value="Rhodopsin 7-helix transmembrane proteins"/>
    <property type="match status" value="1"/>
</dbReference>
<comment type="subcellular location">
    <subcellularLocation>
        <location evidence="2">Membrane</location>
    </subcellularLocation>
</comment>
<dbReference type="InterPro" id="IPR002120">
    <property type="entry name" value="TRH_rcpt_1"/>
</dbReference>
<dbReference type="GO" id="GO:0004997">
    <property type="term" value="F:thyrotropin-releasing hormone receptor activity"/>
    <property type="evidence" value="ECO:0007669"/>
    <property type="project" value="InterPro"/>
</dbReference>
<reference evidence="10" key="1">
    <citation type="journal article" date="2023" name="Mol. Biol. Evol.">
        <title>Third-Generation Sequencing Reveals the Adaptive Role of the Epigenome in Three Deep-Sea Polychaetes.</title>
        <authorList>
            <person name="Perez M."/>
            <person name="Aroh O."/>
            <person name="Sun Y."/>
            <person name="Lan Y."/>
            <person name="Juniper S.K."/>
            <person name="Young C.R."/>
            <person name="Angers B."/>
            <person name="Qian P.Y."/>
        </authorList>
    </citation>
    <scope>NUCLEOTIDE SEQUENCE</scope>
    <source>
        <strain evidence="10">P08H-3</strain>
    </source>
</reference>
<dbReference type="InterPro" id="IPR017452">
    <property type="entry name" value="GPCR_Rhodpsn_7TM"/>
</dbReference>
<evidence type="ECO:0000313" key="11">
    <source>
        <dbReference type="Proteomes" id="UP001208570"/>
    </source>
</evidence>
<protein>
    <recommendedName>
        <fullName evidence="3">Thyrotropin-releasing hormone receptor</fullName>
    </recommendedName>
    <alternativeName>
        <fullName evidence="7">Thyroliberin receptor</fullName>
    </alternativeName>
</protein>
<dbReference type="PROSITE" id="PS50262">
    <property type="entry name" value="G_PROTEIN_RECEP_F1_2"/>
    <property type="match status" value="1"/>
</dbReference>
<dbReference type="PANTHER" id="PTHR46061">
    <property type="entry name" value="THYROTROPIN-RELEASING HORMONE RECEPTOR"/>
    <property type="match status" value="1"/>
</dbReference>
<feature type="transmembrane region" description="Helical" evidence="8">
    <location>
        <begin position="12"/>
        <end position="35"/>
    </location>
</feature>
<sequence length="150" mass="16617">MSEAIKARKGVVKMLMISVLIYFISYSPHQILLFYNTFSHAPFHQTWVFLVLVTAMGYINSAANPILYSIFSQKFRQKFRAVLLFCVPRTRDQAGGAGAPYHEATDSGVSRGRAICLGGIGIGDLPSVASIAQLWDASFSMKHLYPLNRA</sequence>
<evidence type="ECO:0000256" key="1">
    <source>
        <dbReference type="ARBA" id="ARBA00004100"/>
    </source>
</evidence>
<feature type="transmembrane region" description="Helical" evidence="8">
    <location>
        <begin position="47"/>
        <end position="71"/>
    </location>
</feature>
<organism evidence="10 11">
    <name type="scientific">Paralvinella palmiformis</name>
    <dbReference type="NCBI Taxonomy" id="53620"/>
    <lineage>
        <taxon>Eukaryota</taxon>
        <taxon>Metazoa</taxon>
        <taxon>Spiralia</taxon>
        <taxon>Lophotrochozoa</taxon>
        <taxon>Annelida</taxon>
        <taxon>Polychaeta</taxon>
        <taxon>Sedentaria</taxon>
        <taxon>Canalipalpata</taxon>
        <taxon>Terebellida</taxon>
        <taxon>Terebelliformia</taxon>
        <taxon>Alvinellidae</taxon>
        <taxon>Paralvinella</taxon>
    </lineage>
</organism>
<dbReference type="InterPro" id="IPR000276">
    <property type="entry name" value="GPCR_Rhodpsn"/>
</dbReference>
<evidence type="ECO:0000256" key="6">
    <source>
        <dbReference type="ARBA" id="ARBA00023136"/>
    </source>
</evidence>
<dbReference type="GO" id="GO:0016020">
    <property type="term" value="C:membrane"/>
    <property type="evidence" value="ECO:0007669"/>
    <property type="project" value="UniProtKB-SubCell"/>
</dbReference>
<keyword evidence="5 8" id="KW-1133">Transmembrane helix</keyword>
<keyword evidence="4 8" id="KW-0812">Transmembrane</keyword>
<evidence type="ECO:0000256" key="4">
    <source>
        <dbReference type="ARBA" id="ARBA00022692"/>
    </source>
</evidence>
<name>A0AAD9NCU3_9ANNE</name>
<evidence type="ECO:0000256" key="5">
    <source>
        <dbReference type="ARBA" id="ARBA00022989"/>
    </source>
</evidence>
<comment type="caution">
    <text evidence="10">The sequence shown here is derived from an EMBL/GenBank/DDBJ whole genome shotgun (WGS) entry which is preliminary data.</text>
</comment>
<comment type="function">
    <text evidence="1">Receptor for thyrotropin-releasing hormone (TRH). Upon ligand binding, this G-protein-coupled receptor triggers activation of the phosphatidylinositol (IP3)-calcium-protein kinase C (PKC) pathway.</text>
</comment>
<dbReference type="EMBL" id="JAODUP010000073">
    <property type="protein sequence ID" value="KAK2163868.1"/>
    <property type="molecule type" value="Genomic_DNA"/>
</dbReference>
<dbReference type="PANTHER" id="PTHR46061:SF3">
    <property type="entry name" value="THYROTROPIN-RELEASING HORMONE RECEPTOR"/>
    <property type="match status" value="1"/>
</dbReference>
<evidence type="ECO:0000256" key="7">
    <source>
        <dbReference type="ARBA" id="ARBA00032251"/>
    </source>
</evidence>
<dbReference type="AlphaFoldDB" id="A0AAD9NCU3"/>
<evidence type="ECO:0000313" key="10">
    <source>
        <dbReference type="EMBL" id="KAK2163868.1"/>
    </source>
</evidence>
<dbReference type="Proteomes" id="UP001208570">
    <property type="component" value="Unassembled WGS sequence"/>
</dbReference>
<dbReference type="PRINTS" id="PR00237">
    <property type="entry name" value="GPCRRHODOPSN"/>
</dbReference>
<feature type="domain" description="G-protein coupled receptors family 1 profile" evidence="9">
    <location>
        <begin position="1"/>
        <end position="68"/>
    </location>
</feature>
<keyword evidence="11" id="KW-1185">Reference proteome</keyword>
<dbReference type="Pfam" id="PF00001">
    <property type="entry name" value="7tm_1"/>
    <property type="match status" value="1"/>
</dbReference>
<evidence type="ECO:0000256" key="2">
    <source>
        <dbReference type="ARBA" id="ARBA00004370"/>
    </source>
</evidence>
<evidence type="ECO:0000256" key="3">
    <source>
        <dbReference type="ARBA" id="ARBA00018873"/>
    </source>
</evidence>
<accession>A0AAD9NCU3</accession>
<dbReference type="SUPFAM" id="SSF81321">
    <property type="entry name" value="Family A G protein-coupled receptor-like"/>
    <property type="match status" value="1"/>
</dbReference>
<evidence type="ECO:0000256" key="8">
    <source>
        <dbReference type="SAM" id="Phobius"/>
    </source>
</evidence>
<evidence type="ECO:0000259" key="9">
    <source>
        <dbReference type="PROSITE" id="PS50262"/>
    </source>
</evidence>
<proteinExistence type="predicted"/>
<keyword evidence="6 8" id="KW-0472">Membrane</keyword>
<gene>
    <name evidence="10" type="ORF">LSH36_73g06031</name>
</gene>